<evidence type="ECO:0000256" key="1">
    <source>
        <dbReference type="SAM" id="MobiDB-lite"/>
    </source>
</evidence>
<gene>
    <name evidence="2" type="ORF">GCM10009850_037680</name>
</gene>
<reference evidence="2 3" key="1">
    <citation type="journal article" date="2019" name="Int. J. Syst. Evol. Microbiol.">
        <title>The Global Catalogue of Microorganisms (GCM) 10K type strain sequencing project: providing services to taxonomists for standard genome sequencing and annotation.</title>
        <authorList>
            <consortium name="The Broad Institute Genomics Platform"/>
            <consortium name="The Broad Institute Genome Sequencing Center for Infectious Disease"/>
            <person name="Wu L."/>
            <person name="Ma J."/>
        </authorList>
    </citation>
    <scope>NUCLEOTIDE SEQUENCE [LARGE SCALE GENOMIC DNA]</scope>
    <source>
        <strain evidence="2 3">JCM 16114</strain>
    </source>
</reference>
<proteinExistence type="predicted"/>
<protein>
    <submittedName>
        <fullName evidence="2">Uncharacterized protein</fullName>
    </submittedName>
</protein>
<keyword evidence="3" id="KW-1185">Reference proteome</keyword>
<feature type="region of interest" description="Disordered" evidence="1">
    <location>
        <begin position="1"/>
        <end position="47"/>
    </location>
</feature>
<dbReference type="EMBL" id="BAAAQX010000008">
    <property type="protein sequence ID" value="GAA2208310.1"/>
    <property type="molecule type" value="Genomic_DNA"/>
</dbReference>
<sequence length="84" mass="9611">MAVNAHSGSDFGPADVARWAQQQARDEEEKRARRKRGRHPSSERGERLWLGPYFVDPNTVPEECPCCRQTGDPVKWDAARFRDA</sequence>
<name>A0ABN3CFZ9_9ACTN</name>
<evidence type="ECO:0000313" key="2">
    <source>
        <dbReference type="EMBL" id="GAA2208310.1"/>
    </source>
</evidence>
<accession>A0ABN3CFZ9</accession>
<evidence type="ECO:0000313" key="3">
    <source>
        <dbReference type="Proteomes" id="UP001499843"/>
    </source>
</evidence>
<comment type="caution">
    <text evidence="2">The sequence shown here is derived from an EMBL/GenBank/DDBJ whole genome shotgun (WGS) entry which is preliminary data.</text>
</comment>
<organism evidence="2 3">
    <name type="scientific">Nonomuraea monospora</name>
    <dbReference type="NCBI Taxonomy" id="568818"/>
    <lineage>
        <taxon>Bacteria</taxon>
        <taxon>Bacillati</taxon>
        <taxon>Actinomycetota</taxon>
        <taxon>Actinomycetes</taxon>
        <taxon>Streptosporangiales</taxon>
        <taxon>Streptosporangiaceae</taxon>
        <taxon>Nonomuraea</taxon>
    </lineage>
</organism>
<dbReference type="Proteomes" id="UP001499843">
    <property type="component" value="Unassembled WGS sequence"/>
</dbReference>